<organism evidence="2 3">
    <name type="scientific">Skeletonema marinoi</name>
    <dbReference type="NCBI Taxonomy" id="267567"/>
    <lineage>
        <taxon>Eukaryota</taxon>
        <taxon>Sar</taxon>
        <taxon>Stramenopiles</taxon>
        <taxon>Ochrophyta</taxon>
        <taxon>Bacillariophyta</taxon>
        <taxon>Coscinodiscophyceae</taxon>
        <taxon>Thalassiosirophycidae</taxon>
        <taxon>Thalassiosirales</taxon>
        <taxon>Skeletonemataceae</taxon>
        <taxon>Skeletonema</taxon>
        <taxon>Skeletonema marinoi-dohrnii complex</taxon>
    </lineage>
</organism>
<dbReference type="Proteomes" id="UP001224775">
    <property type="component" value="Unassembled WGS sequence"/>
</dbReference>
<comment type="caution">
    <text evidence="2">The sequence shown here is derived from an EMBL/GenBank/DDBJ whole genome shotgun (WGS) entry which is preliminary data.</text>
</comment>
<feature type="compositionally biased region" description="Acidic residues" evidence="1">
    <location>
        <begin position="80"/>
        <end position="90"/>
    </location>
</feature>
<protein>
    <submittedName>
        <fullName evidence="2">Uncharacterized protein</fullName>
    </submittedName>
</protein>
<evidence type="ECO:0000313" key="3">
    <source>
        <dbReference type="Proteomes" id="UP001224775"/>
    </source>
</evidence>
<evidence type="ECO:0000256" key="1">
    <source>
        <dbReference type="SAM" id="MobiDB-lite"/>
    </source>
</evidence>
<evidence type="ECO:0000313" key="2">
    <source>
        <dbReference type="EMBL" id="KAK1744583.1"/>
    </source>
</evidence>
<keyword evidence="3" id="KW-1185">Reference proteome</keyword>
<feature type="region of interest" description="Disordered" evidence="1">
    <location>
        <begin position="79"/>
        <end position="102"/>
    </location>
</feature>
<dbReference type="AlphaFoldDB" id="A0AAD9DGB6"/>
<name>A0AAD9DGB6_9STRA</name>
<proteinExistence type="predicted"/>
<gene>
    <name evidence="2" type="ORF">QTG54_005116</name>
</gene>
<reference evidence="2" key="1">
    <citation type="submission" date="2023-06" db="EMBL/GenBank/DDBJ databases">
        <title>Survivors Of The Sea: Transcriptome response of Skeletonema marinoi to long-term dormancy.</title>
        <authorList>
            <person name="Pinder M.I.M."/>
            <person name="Kourtchenko O."/>
            <person name="Robertson E.K."/>
            <person name="Larsson T."/>
            <person name="Maumus F."/>
            <person name="Osuna-Cruz C.M."/>
            <person name="Vancaester E."/>
            <person name="Stenow R."/>
            <person name="Vandepoele K."/>
            <person name="Ploug H."/>
            <person name="Bruchert V."/>
            <person name="Godhe A."/>
            <person name="Topel M."/>
        </authorList>
    </citation>
    <scope>NUCLEOTIDE SEQUENCE</scope>
    <source>
        <strain evidence="2">R05AC</strain>
    </source>
</reference>
<accession>A0AAD9DGB6</accession>
<dbReference type="EMBL" id="JATAAI010000007">
    <property type="protein sequence ID" value="KAK1744583.1"/>
    <property type="molecule type" value="Genomic_DNA"/>
</dbReference>
<sequence length="167" mass="18644">MNSPRAQGSFYLSAFNNNTNMTASQQPISASTSSYVKTKDDRLQSIQAVGGPTVEVAKVEDAFLYYSNDQVRMKELLLQDVEDDSSDDEPSSTSVSNQEQSTTSCVRKTRITFELHPSLLLEDLMNDDELFGDDTDFDDKLDELLLAKQDSDAEDDVINALRRIMLA</sequence>